<feature type="region of interest" description="Disordered" evidence="1">
    <location>
        <begin position="1"/>
        <end position="26"/>
    </location>
</feature>
<dbReference type="EMBL" id="MU006580">
    <property type="protein sequence ID" value="KAF2745828.1"/>
    <property type="molecule type" value="Genomic_DNA"/>
</dbReference>
<protein>
    <submittedName>
        <fullName evidence="2">Uncharacterized protein</fullName>
    </submittedName>
</protein>
<name>A0A6A6V5H8_9PLEO</name>
<evidence type="ECO:0000313" key="3">
    <source>
        <dbReference type="Proteomes" id="UP000799440"/>
    </source>
</evidence>
<proteinExistence type="predicted"/>
<organism evidence="2 3">
    <name type="scientific">Sporormia fimetaria CBS 119925</name>
    <dbReference type="NCBI Taxonomy" id="1340428"/>
    <lineage>
        <taxon>Eukaryota</taxon>
        <taxon>Fungi</taxon>
        <taxon>Dikarya</taxon>
        <taxon>Ascomycota</taxon>
        <taxon>Pezizomycotina</taxon>
        <taxon>Dothideomycetes</taxon>
        <taxon>Pleosporomycetidae</taxon>
        <taxon>Pleosporales</taxon>
        <taxon>Sporormiaceae</taxon>
        <taxon>Sporormia</taxon>
    </lineage>
</organism>
<evidence type="ECO:0000313" key="2">
    <source>
        <dbReference type="EMBL" id="KAF2745828.1"/>
    </source>
</evidence>
<reference evidence="2" key="1">
    <citation type="journal article" date="2020" name="Stud. Mycol.">
        <title>101 Dothideomycetes genomes: a test case for predicting lifestyles and emergence of pathogens.</title>
        <authorList>
            <person name="Haridas S."/>
            <person name="Albert R."/>
            <person name="Binder M."/>
            <person name="Bloem J."/>
            <person name="Labutti K."/>
            <person name="Salamov A."/>
            <person name="Andreopoulos B."/>
            <person name="Baker S."/>
            <person name="Barry K."/>
            <person name="Bills G."/>
            <person name="Bluhm B."/>
            <person name="Cannon C."/>
            <person name="Castanera R."/>
            <person name="Culley D."/>
            <person name="Daum C."/>
            <person name="Ezra D."/>
            <person name="Gonzalez J."/>
            <person name="Henrissat B."/>
            <person name="Kuo A."/>
            <person name="Liang C."/>
            <person name="Lipzen A."/>
            <person name="Lutzoni F."/>
            <person name="Magnuson J."/>
            <person name="Mondo S."/>
            <person name="Nolan M."/>
            <person name="Ohm R."/>
            <person name="Pangilinan J."/>
            <person name="Park H.-J."/>
            <person name="Ramirez L."/>
            <person name="Alfaro M."/>
            <person name="Sun H."/>
            <person name="Tritt A."/>
            <person name="Yoshinaga Y."/>
            <person name="Zwiers L.-H."/>
            <person name="Turgeon B."/>
            <person name="Goodwin S."/>
            <person name="Spatafora J."/>
            <person name="Crous P."/>
            <person name="Grigoriev I."/>
        </authorList>
    </citation>
    <scope>NUCLEOTIDE SEQUENCE</scope>
    <source>
        <strain evidence="2">CBS 119925</strain>
    </source>
</reference>
<evidence type="ECO:0000256" key="1">
    <source>
        <dbReference type="SAM" id="MobiDB-lite"/>
    </source>
</evidence>
<keyword evidence="3" id="KW-1185">Reference proteome</keyword>
<sequence length="197" mass="21037">MAQDMGTKQDLVGHAPAPGPCAGAQHEESGWERALGLWWRMLVVEPSAKFWAPIGPNGRQRRCWHSEGSLEAWQPGGAGTIPWTARVIVRQTLSVRLRARLGAAPHHVHHVAGRPDKTAFAEPVMATQAGVGCVSQQLARAWQIPCVAGCPVLGRRLRAGALEPVQTCPAGVSQLARVCPAAKLSSRPAPLTTPHTD</sequence>
<accession>A0A6A6V5H8</accession>
<feature type="compositionally biased region" description="Low complexity" evidence="1">
    <location>
        <begin position="13"/>
        <end position="24"/>
    </location>
</feature>
<dbReference type="Proteomes" id="UP000799440">
    <property type="component" value="Unassembled WGS sequence"/>
</dbReference>
<gene>
    <name evidence="2" type="ORF">M011DRAFT_527352</name>
</gene>
<dbReference type="AlphaFoldDB" id="A0A6A6V5H8"/>